<proteinExistence type="predicted"/>
<organism evidence="2 3">
    <name type="scientific">Kutzneria buriramensis</name>
    <dbReference type="NCBI Taxonomy" id="1045776"/>
    <lineage>
        <taxon>Bacteria</taxon>
        <taxon>Bacillati</taxon>
        <taxon>Actinomycetota</taxon>
        <taxon>Actinomycetes</taxon>
        <taxon>Pseudonocardiales</taxon>
        <taxon>Pseudonocardiaceae</taxon>
        <taxon>Kutzneria</taxon>
    </lineage>
</organism>
<gene>
    <name evidence="2" type="ORF">BCF44_116249</name>
</gene>
<feature type="region of interest" description="Disordered" evidence="1">
    <location>
        <begin position="101"/>
        <end position="122"/>
    </location>
</feature>
<dbReference type="SUPFAM" id="SSF56655">
    <property type="entry name" value="Carbohydrate phosphatase"/>
    <property type="match status" value="1"/>
</dbReference>
<dbReference type="EMBL" id="QUNO01000016">
    <property type="protein sequence ID" value="REH36379.1"/>
    <property type="molecule type" value="Genomic_DNA"/>
</dbReference>
<keyword evidence="3" id="KW-1185">Reference proteome</keyword>
<protein>
    <submittedName>
        <fullName evidence="2">Fructose-1,6-bisphosphatase/inositol monophosphatase family enzyme</fullName>
    </submittedName>
</protein>
<reference evidence="2 3" key="1">
    <citation type="submission" date="2018-08" db="EMBL/GenBank/DDBJ databases">
        <title>Genomic Encyclopedia of Archaeal and Bacterial Type Strains, Phase II (KMG-II): from individual species to whole genera.</title>
        <authorList>
            <person name="Goeker M."/>
        </authorList>
    </citation>
    <scope>NUCLEOTIDE SEQUENCE [LARGE SCALE GENOMIC DNA]</scope>
    <source>
        <strain evidence="2 3">DSM 45791</strain>
    </source>
</reference>
<evidence type="ECO:0000313" key="3">
    <source>
        <dbReference type="Proteomes" id="UP000256269"/>
    </source>
</evidence>
<dbReference type="Gene3D" id="3.40.190.80">
    <property type="match status" value="1"/>
</dbReference>
<dbReference type="RefSeq" id="WP_147328803.1">
    <property type="nucleotide sequence ID" value="NZ_CP144375.1"/>
</dbReference>
<comment type="caution">
    <text evidence="2">The sequence shown here is derived from an EMBL/GenBank/DDBJ whole genome shotgun (WGS) entry which is preliminary data.</text>
</comment>
<dbReference type="Proteomes" id="UP000256269">
    <property type="component" value="Unassembled WGS sequence"/>
</dbReference>
<evidence type="ECO:0000256" key="1">
    <source>
        <dbReference type="SAM" id="MobiDB-lite"/>
    </source>
</evidence>
<dbReference type="AlphaFoldDB" id="A0A3E0H0Q2"/>
<name>A0A3E0H0Q2_9PSEU</name>
<accession>A0A3E0H0Q2</accession>
<sequence length="245" mass="25936">MSTNLLLEQMETCRTAILSAVGRADRVEAERKAFDSLVRSHPAGGPENPGSRTRWHLGSSTLTDDTGAVLGYTVSLAWVTAGVVTNAVVYVSTTGVVHSTSLSTRSVPRHEEEAESGPAKSKWAQNVNWSAPADERLDAVKEALADSGYRMIPTGSEVLALLDVAEGRSAGFLGLVADPAARMAASLLISEAHGQVSDWSGRYPALGDDTLVAGSHFTHYHRFARLLAGADRAAATDAQEVSRHA</sequence>
<evidence type="ECO:0000313" key="2">
    <source>
        <dbReference type="EMBL" id="REH36379.1"/>
    </source>
</evidence>